<evidence type="ECO:0000313" key="2">
    <source>
        <dbReference type="EMBL" id="KAK4045850.1"/>
    </source>
</evidence>
<evidence type="ECO:0000313" key="3">
    <source>
        <dbReference type="Proteomes" id="UP001234178"/>
    </source>
</evidence>
<dbReference type="EMBL" id="JAOYFB010000070">
    <property type="protein sequence ID" value="KAK4045850.1"/>
    <property type="molecule type" value="Genomic_DNA"/>
</dbReference>
<feature type="compositionally biased region" description="Polar residues" evidence="1">
    <location>
        <begin position="198"/>
        <end position="208"/>
    </location>
</feature>
<organism evidence="2 3">
    <name type="scientific">Daphnia magna</name>
    <dbReference type="NCBI Taxonomy" id="35525"/>
    <lineage>
        <taxon>Eukaryota</taxon>
        <taxon>Metazoa</taxon>
        <taxon>Ecdysozoa</taxon>
        <taxon>Arthropoda</taxon>
        <taxon>Crustacea</taxon>
        <taxon>Branchiopoda</taxon>
        <taxon>Diplostraca</taxon>
        <taxon>Cladocera</taxon>
        <taxon>Anomopoda</taxon>
        <taxon>Daphniidae</taxon>
        <taxon>Daphnia</taxon>
    </lineage>
</organism>
<accession>A0ABR0BBC8</accession>
<feature type="compositionally biased region" description="Basic and acidic residues" evidence="1">
    <location>
        <begin position="54"/>
        <end position="65"/>
    </location>
</feature>
<evidence type="ECO:0000256" key="1">
    <source>
        <dbReference type="SAM" id="MobiDB-lite"/>
    </source>
</evidence>
<gene>
    <name evidence="2" type="ORF">OUZ56_033914</name>
</gene>
<proteinExistence type="predicted"/>
<comment type="caution">
    <text evidence="2">The sequence shown here is derived from an EMBL/GenBank/DDBJ whole genome shotgun (WGS) entry which is preliminary data.</text>
</comment>
<feature type="region of interest" description="Disordered" evidence="1">
    <location>
        <begin position="1"/>
        <end position="86"/>
    </location>
</feature>
<name>A0ABR0BBC8_9CRUS</name>
<feature type="compositionally biased region" description="Basic residues" evidence="1">
    <location>
        <begin position="12"/>
        <end position="29"/>
    </location>
</feature>
<sequence length="216" mass="23935">MTGTPVADTQHSRRRTPLKNRGSRMKAPTRHSSETERKGRNPLAVRRVLISNRDGSRYSHPDKTSKRVKRRGVSLPSSSIDSTFRGLQGKTNLSHDGLNPAHVPCRWVNNPTLGEYCFAMIGRADIEGSKSDVAMNAWPPQASYPCEWPKGSIGRAFAVRIRTENRDQAGICPFALREVSVLPEPALGHLRYRLTDVPPQSNSPSGNVLSPDRTTE</sequence>
<feature type="region of interest" description="Disordered" evidence="1">
    <location>
        <begin position="193"/>
        <end position="216"/>
    </location>
</feature>
<protein>
    <submittedName>
        <fullName evidence="2">Uncharacterized protein</fullName>
    </submittedName>
</protein>
<dbReference type="PANTHER" id="PTHR33047:SF8">
    <property type="entry name" value="REGULATOR OF RDNA TRANSCRIPTION PROTEIN 15"/>
    <property type="match status" value="1"/>
</dbReference>
<dbReference type="Proteomes" id="UP001234178">
    <property type="component" value="Unassembled WGS sequence"/>
</dbReference>
<keyword evidence="3" id="KW-1185">Reference proteome</keyword>
<reference evidence="2 3" key="1">
    <citation type="journal article" date="2023" name="Nucleic Acids Res.">
        <title>The hologenome of Daphnia magna reveals possible DNA methylation and microbiome-mediated evolution of the host genome.</title>
        <authorList>
            <person name="Chaturvedi A."/>
            <person name="Li X."/>
            <person name="Dhandapani V."/>
            <person name="Marshall H."/>
            <person name="Kissane S."/>
            <person name="Cuenca-Cambronero M."/>
            <person name="Asole G."/>
            <person name="Calvet F."/>
            <person name="Ruiz-Romero M."/>
            <person name="Marangio P."/>
            <person name="Guigo R."/>
            <person name="Rago D."/>
            <person name="Mirbahai L."/>
            <person name="Eastwood N."/>
            <person name="Colbourne J.K."/>
            <person name="Zhou J."/>
            <person name="Mallon E."/>
            <person name="Orsini L."/>
        </authorList>
    </citation>
    <scope>NUCLEOTIDE SEQUENCE [LARGE SCALE GENOMIC DNA]</scope>
    <source>
        <strain evidence="2">LRV0_1</strain>
    </source>
</reference>
<dbReference type="PANTHER" id="PTHR33047">
    <property type="entry name" value="PROTEIN TAR1"/>
    <property type="match status" value="1"/>
</dbReference>
<dbReference type="InterPro" id="IPR052997">
    <property type="entry name" value="RRT15-like"/>
</dbReference>